<sequence>MLAWEPSPILVLVFVRSYTRALARLGPFWIIRVRCPRLKSSVLVGLGWAPSYSLYHRQHQAWTDRFSNSLMQSLACPSPHITDLVFGNLARTGANSETDRVRGTRSGW</sequence>
<keyword evidence="2" id="KW-1185">Reference proteome</keyword>
<name>A0A2T2ZVG9_9PEZI</name>
<evidence type="ECO:0000313" key="1">
    <source>
        <dbReference type="EMBL" id="PSR77758.1"/>
    </source>
</evidence>
<reference evidence="1 2" key="1">
    <citation type="journal article" date="2018" name="Mycol. Prog.">
        <title>Coniella lustricola, a new species from submerged detritus.</title>
        <authorList>
            <person name="Raudabaugh D.B."/>
            <person name="Iturriaga T."/>
            <person name="Carver A."/>
            <person name="Mondo S."/>
            <person name="Pangilinan J."/>
            <person name="Lipzen A."/>
            <person name="He G."/>
            <person name="Amirebrahimi M."/>
            <person name="Grigoriev I.V."/>
            <person name="Miller A.N."/>
        </authorList>
    </citation>
    <scope>NUCLEOTIDE SEQUENCE [LARGE SCALE GENOMIC DNA]</scope>
    <source>
        <strain evidence="1 2">B22-T-1</strain>
    </source>
</reference>
<dbReference type="EMBL" id="KZ678640">
    <property type="protein sequence ID" value="PSR77758.1"/>
    <property type="molecule type" value="Genomic_DNA"/>
</dbReference>
<dbReference type="Proteomes" id="UP000241462">
    <property type="component" value="Unassembled WGS sequence"/>
</dbReference>
<dbReference type="InParanoid" id="A0A2T2ZVG9"/>
<protein>
    <submittedName>
        <fullName evidence="1">Uncharacterized protein</fullName>
    </submittedName>
</protein>
<organism evidence="1 2">
    <name type="scientific">Coniella lustricola</name>
    <dbReference type="NCBI Taxonomy" id="2025994"/>
    <lineage>
        <taxon>Eukaryota</taxon>
        <taxon>Fungi</taxon>
        <taxon>Dikarya</taxon>
        <taxon>Ascomycota</taxon>
        <taxon>Pezizomycotina</taxon>
        <taxon>Sordariomycetes</taxon>
        <taxon>Sordariomycetidae</taxon>
        <taxon>Diaporthales</taxon>
        <taxon>Schizoparmaceae</taxon>
        <taxon>Coniella</taxon>
    </lineage>
</organism>
<accession>A0A2T2ZVG9</accession>
<gene>
    <name evidence="1" type="ORF">BD289DRAFT_444966</name>
</gene>
<evidence type="ECO:0000313" key="2">
    <source>
        <dbReference type="Proteomes" id="UP000241462"/>
    </source>
</evidence>
<dbReference type="AlphaFoldDB" id="A0A2T2ZVG9"/>
<proteinExistence type="predicted"/>